<evidence type="ECO:0000256" key="1">
    <source>
        <dbReference type="ARBA" id="ARBA00004141"/>
    </source>
</evidence>
<dbReference type="InterPro" id="IPR052165">
    <property type="entry name" value="Membrane_assoc_protease"/>
</dbReference>
<evidence type="ECO:0000256" key="6">
    <source>
        <dbReference type="SAM" id="Phobius"/>
    </source>
</evidence>
<dbReference type="Proteomes" id="UP000002572">
    <property type="component" value="Chromosome"/>
</dbReference>
<dbReference type="PANTHER" id="PTHR33507:SF4">
    <property type="entry name" value="NODULATION COMPETITIVENESS PROTEIN NFED"/>
    <property type="match status" value="1"/>
</dbReference>
<dbReference type="InterPro" id="IPR002810">
    <property type="entry name" value="NfeD-like_C"/>
</dbReference>
<dbReference type="PANTHER" id="PTHR33507">
    <property type="entry name" value="INNER MEMBRANE PROTEIN YBBJ"/>
    <property type="match status" value="1"/>
</dbReference>
<dbReference type="EMBL" id="CP002432">
    <property type="protein sequence ID" value="ADU66828.1"/>
    <property type="molecule type" value="Genomic_DNA"/>
</dbReference>
<name>E6W374_DESIS</name>
<evidence type="ECO:0000259" key="9">
    <source>
        <dbReference type="Pfam" id="PF25145"/>
    </source>
</evidence>
<evidence type="ECO:0000313" key="10">
    <source>
        <dbReference type="EMBL" id="ADU66828.1"/>
    </source>
</evidence>
<evidence type="ECO:0000313" key="11">
    <source>
        <dbReference type="Proteomes" id="UP000002572"/>
    </source>
</evidence>
<dbReference type="InterPro" id="IPR056738">
    <property type="entry name" value="NfeD1b_N"/>
</dbReference>
<protein>
    <submittedName>
        <fullName evidence="10">Uncharacterized protein</fullName>
    </submittedName>
</protein>
<feature type="transmembrane region" description="Helical" evidence="6">
    <location>
        <begin position="332"/>
        <end position="351"/>
    </location>
</feature>
<dbReference type="Pfam" id="PF01957">
    <property type="entry name" value="NfeD"/>
    <property type="match status" value="1"/>
</dbReference>
<dbReference type="InterPro" id="IPR012340">
    <property type="entry name" value="NA-bd_OB-fold"/>
</dbReference>
<dbReference type="KEGG" id="din:Selin_2108"/>
<dbReference type="FunFam" id="3.90.226.10:FF:000089">
    <property type="entry name" value="Membrane-bound serine protease"/>
    <property type="match status" value="1"/>
</dbReference>
<keyword evidence="11" id="KW-1185">Reference proteome</keyword>
<evidence type="ECO:0000256" key="2">
    <source>
        <dbReference type="ARBA" id="ARBA00022692"/>
    </source>
</evidence>
<dbReference type="HOGENOM" id="CLU_024619_1_0_0"/>
<reference evidence="10 11" key="1">
    <citation type="submission" date="2010-12" db="EMBL/GenBank/DDBJ databases">
        <title>Complete sequence of Desulfurispirillum indicum S5.</title>
        <authorList>
            <consortium name="US DOE Joint Genome Institute"/>
            <person name="Lucas S."/>
            <person name="Copeland A."/>
            <person name="Lapidus A."/>
            <person name="Cheng J.-F."/>
            <person name="Goodwin L."/>
            <person name="Pitluck S."/>
            <person name="Chertkov O."/>
            <person name="Held B."/>
            <person name="Detter J.C."/>
            <person name="Han C."/>
            <person name="Tapia R."/>
            <person name="Land M."/>
            <person name="Hauser L."/>
            <person name="Kyrpides N."/>
            <person name="Ivanova N."/>
            <person name="Mikhailova N."/>
            <person name="Haggblom M."/>
            <person name="Rauschenbach I."/>
            <person name="Bini E."/>
            <person name="Woyke T."/>
        </authorList>
    </citation>
    <scope>NUCLEOTIDE SEQUENCE [LARGE SCALE GENOMIC DNA]</scope>
    <source>
        <strain evidence="11">ATCC BAA-1389 / DSM 22839 / S5</strain>
    </source>
</reference>
<evidence type="ECO:0000256" key="5">
    <source>
        <dbReference type="SAM" id="MobiDB-lite"/>
    </source>
</evidence>
<sequence length="462" mass="48810">MSLYRLFFFSLILFAGLGLGLFSQLAAQPEASSPRIVVIDLEGPIGPAVGDFVKRSLQKAADEQVDAAVLRMNTPGGLDSSMRDIIQAILDSPLPVISYVAPTGARAASAGTYILYASHVAAMAPSTNLGAATPVQISGGGPLGGAGDDDKEGEKAASEDAMGRKIVNDAVAYIRGLAELHGRNAEWAEESVREGASLTSSEALEKNVIDIIAEDLDSLLSTVDGRTVKVLGKEHTMHTADAQITHIEADWRTKFLTAITHPNVVYILMLIGVYGIIFELANPGSFVPGIIGTISLLIAFYAFQVLPVSYVGVALILFGMALMVAEAFVPSFGVLGIGGLIAFVFGSILLFDTDISPGFAVSPALIAAFAILSILLLIFVLAMILKARKQKVVSGAEEMIGSMGTVKTSSGTTGYAWIHSELWKVRSPQPLQPGQQVRVTAMDGLTLEVESMGEGSENREER</sequence>
<feature type="compositionally biased region" description="Basic and acidic residues" evidence="5">
    <location>
        <begin position="152"/>
        <end position="161"/>
    </location>
</feature>
<evidence type="ECO:0000256" key="3">
    <source>
        <dbReference type="ARBA" id="ARBA00022989"/>
    </source>
</evidence>
<comment type="subcellular location">
    <subcellularLocation>
        <location evidence="1">Membrane</location>
        <topology evidence="1">Multi-pass membrane protein</topology>
    </subcellularLocation>
</comment>
<feature type="region of interest" description="Disordered" evidence="5">
    <location>
        <begin position="140"/>
        <end position="161"/>
    </location>
</feature>
<dbReference type="GO" id="GO:0016020">
    <property type="term" value="C:membrane"/>
    <property type="evidence" value="ECO:0007669"/>
    <property type="project" value="UniProtKB-SubCell"/>
</dbReference>
<keyword evidence="3 6" id="KW-1133">Transmembrane helix</keyword>
<dbReference type="SUPFAM" id="SSF141322">
    <property type="entry name" value="NfeD domain-like"/>
    <property type="match status" value="1"/>
</dbReference>
<dbReference type="Pfam" id="PF25145">
    <property type="entry name" value="NfeD1b_N"/>
    <property type="match status" value="1"/>
</dbReference>
<proteinExistence type="predicted"/>
<gene>
    <name evidence="10" type="ordered locus">Selin_2108</name>
</gene>
<dbReference type="Gene3D" id="3.90.226.10">
    <property type="entry name" value="2-enoyl-CoA Hydratase, Chain A, domain 1"/>
    <property type="match status" value="1"/>
</dbReference>
<feature type="domain" description="NfeD-like C-terminal" evidence="7">
    <location>
        <begin position="396"/>
        <end position="450"/>
    </location>
</feature>
<dbReference type="InParanoid" id="E6W374"/>
<dbReference type="CDD" id="cd07020">
    <property type="entry name" value="Clp_protease_NfeD_1"/>
    <property type="match status" value="1"/>
</dbReference>
<feature type="domain" description="NfeD1b N-terminal" evidence="9">
    <location>
        <begin position="37"/>
        <end position="223"/>
    </location>
</feature>
<keyword evidence="4 6" id="KW-0472">Membrane</keyword>
<dbReference type="OrthoDB" id="5289056at2"/>
<dbReference type="InterPro" id="IPR056739">
    <property type="entry name" value="NfeD_membrane"/>
</dbReference>
<dbReference type="Gene3D" id="2.40.50.140">
    <property type="entry name" value="Nucleic acid-binding proteins"/>
    <property type="match status" value="1"/>
</dbReference>
<dbReference type="AlphaFoldDB" id="E6W374"/>
<dbReference type="InterPro" id="IPR029045">
    <property type="entry name" value="ClpP/crotonase-like_dom_sf"/>
</dbReference>
<accession>E6W374</accession>
<feature type="transmembrane region" description="Helical" evidence="6">
    <location>
        <begin position="363"/>
        <end position="385"/>
    </location>
</feature>
<evidence type="ECO:0000259" key="7">
    <source>
        <dbReference type="Pfam" id="PF01957"/>
    </source>
</evidence>
<feature type="transmembrane region" description="Helical" evidence="6">
    <location>
        <begin position="264"/>
        <end position="281"/>
    </location>
</feature>
<feature type="domain" description="NfeD integral membrane" evidence="8">
    <location>
        <begin position="263"/>
        <end position="380"/>
    </location>
</feature>
<dbReference type="RefSeq" id="WP_013506707.1">
    <property type="nucleotide sequence ID" value="NC_014836.1"/>
</dbReference>
<dbReference type="STRING" id="653733.Selin_2108"/>
<evidence type="ECO:0000256" key="4">
    <source>
        <dbReference type="ARBA" id="ARBA00023136"/>
    </source>
</evidence>
<organism evidence="10 11">
    <name type="scientific">Desulfurispirillum indicum (strain ATCC BAA-1389 / DSM 22839 / S5)</name>
    <dbReference type="NCBI Taxonomy" id="653733"/>
    <lineage>
        <taxon>Bacteria</taxon>
        <taxon>Pseudomonadati</taxon>
        <taxon>Chrysiogenota</taxon>
        <taxon>Chrysiogenia</taxon>
        <taxon>Chrysiogenales</taxon>
        <taxon>Chrysiogenaceae</taxon>
        <taxon>Desulfurispirillum</taxon>
    </lineage>
</organism>
<dbReference type="Pfam" id="PF24961">
    <property type="entry name" value="NfeD_membrane"/>
    <property type="match status" value="1"/>
</dbReference>
<keyword evidence="2 6" id="KW-0812">Transmembrane</keyword>
<evidence type="ECO:0000259" key="8">
    <source>
        <dbReference type="Pfam" id="PF24961"/>
    </source>
</evidence>
<dbReference type="SUPFAM" id="SSF52096">
    <property type="entry name" value="ClpP/crotonase"/>
    <property type="match status" value="1"/>
</dbReference>
<dbReference type="eggNOG" id="COG1030">
    <property type="taxonomic scope" value="Bacteria"/>
</dbReference>